<protein>
    <recommendedName>
        <fullName evidence="4">Cytochrome P450</fullName>
    </recommendedName>
</protein>
<gene>
    <name evidence="2" type="ORF">PENTCL1PPCAC_20639</name>
</gene>
<feature type="non-terminal residue" evidence="2">
    <location>
        <position position="94"/>
    </location>
</feature>
<dbReference type="Proteomes" id="UP001432027">
    <property type="component" value="Unassembled WGS sequence"/>
</dbReference>
<comment type="caution">
    <text evidence="2">The sequence shown here is derived from an EMBL/GenBank/DDBJ whole genome shotgun (WGS) entry which is preliminary data.</text>
</comment>
<feature type="chain" id="PRO_5043842888" description="Cytochrome P450" evidence="1">
    <location>
        <begin position="21"/>
        <end position="94"/>
    </location>
</feature>
<dbReference type="AlphaFoldDB" id="A0AAV5TW27"/>
<name>A0AAV5TW27_9BILA</name>
<evidence type="ECO:0000313" key="2">
    <source>
        <dbReference type="EMBL" id="GMS98464.1"/>
    </source>
</evidence>
<keyword evidence="1" id="KW-0732">Signal</keyword>
<evidence type="ECO:0000313" key="3">
    <source>
        <dbReference type="Proteomes" id="UP001432027"/>
    </source>
</evidence>
<feature type="non-terminal residue" evidence="2">
    <location>
        <position position="1"/>
    </location>
</feature>
<dbReference type="EMBL" id="BTSX01000005">
    <property type="protein sequence ID" value="GMS98464.1"/>
    <property type="molecule type" value="Genomic_DNA"/>
</dbReference>
<accession>A0AAV5TW27</accession>
<evidence type="ECO:0000256" key="1">
    <source>
        <dbReference type="SAM" id="SignalP"/>
    </source>
</evidence>
<proteinExistence type="predicted"/>
<keyword evidence="3" id="KW-1185">Reference proteome</keyword>
<organism evidence="2 3">
    <name type="scientific">Pristionchus entomophagus</name>
    <dbReference type="NCBI Taxonomy" id="358040"/>
    <lineage>
        <taxon>Eukaryota</taxon>
        <taxon>Metazoa</taxon>
        <taxon>Ecdysozoa</taxon>
        <taxon>Nematoda</taxon>
        <taxon>Chromadorea</taxon>
        <taxon>Rhabditida</taxon>
        <taxon>Rhabditina</taxon>
        <taxon>Diplogasteromorpha</taxon>
        <taxon>Diplogasteroidea</taxon>
        <taxon>Neodiplogasteridae</taxon>
        <taxon>Pristionchus</taxon>
    </lineage>
</organism>
<sequence>VPLFFLFLAFAGIENRQVTAEDHAKQVMADMNAKLEGSSAEQLISEFEGVPDKDAVTLLALSASYLLFAMTHPVTHPGLTEKIETILSRHQAEH</sequence>
<feature type="signal peptide" evidence="1">
    <location>
        <begin position="1"/>
        <end position="20"/>
    </location>
</feature>
<evidence type="ECO:0008006" key="4">
    <source>
        <dbReference type="Google" id="ProtNLM"/>
    </source>
</evidence>
<reference evidence="2" key="1">
    <citation type="submission" date="2023-10" db="EMBL/GenBank/DDBJ databases">
        <title>Genome assembly of Pristionchus species.</title>
        <authorList>
            <person name="Yoshida K."/>
            <person name="Sommer R.J."/>
        </authorList>
    </citation>
    <scope>NUCLEOTIDE SEQUENCE</scope>
    <source>
        <strain evidence="2">RS0144</strain>
    </source>
</reference>